<dbReference type="InterPro" id="IPR028889">
    <property type="entry name" value="USP"/>
</dbReference>
<feature type="transmembrane region" description="Helical" evidence="8">
    <location>
        <begin position="198"/>
        <end position="218"/>
    </location>
</feature>
<keyword evidence="3" id="KW-0645">Protease</keyword>
<feature type="transmembrane region" description="Helical" evidence="8">
    <location>
        <begin position="133"/>
        <end position="154"/>
    </location>
</feature>
<feature type="transmembrane region" description="Helical" evidence="8">
    <location>
        <begin position="225"/>
        <end position="246"/>
    </location>
</feature>
<feature type="transmembrane region" description="Helical" evidence="8">
    <location>
        <begin position="258"/>
        <end position="277"/>
    </location>
</feature>
<evidence type="ECO:0000256" key="4">
    <source>
        <dbReference type="ARBA" id="ARBA00022786"/>
    </source>
</evidence>
<feature type="region of interest" description="Disordered" evidence="7">
    <location>
        <begin position="664"/>
        <end position="697"/>
    </location>
</feature>
<comment type="caution">
    <text evidence="10">The sequence shown here is derived from an EMBL/GenBank/DDBJ whole genome shotgun (WGS) entry which is preliminary data.</text>
</comment>
<reference evidence="10" key="2">
    <citation type="journal article" date="2020" name="Nat. Commun.">
        <title>Large-scale genome sequencing of mycorrhizal fungi provides insights into the early evolution of symbiotic traits.</title>
        <authorList>
            <person name="Miyauchi S."/>
            <person name="Kiss E."/>
            <person name="Kuo A."/>
            <person name="Drula E."/>
            <person name="Kohler A."/>
            <person name="Sanchez-Garcia M."/>
            <person name="Morin E."/>
            <person name="Andreopoulos B."/>
            <person name="Barry K.W."/>
            <person name="Bonito G."/>
            <person name="Buee M."/>
            <person name="Carver A."/>
            <person name="Chen C."/>
            <person name="Cichocki N."/>
            <person name="Clum A."/>
            <person name="Culley D."/>
            <person name="Crous P.W."/>
            <person name="Fauchery L."/>
            <person name="Girlanda M."/>
            <person name="Hayes R.D."/>
            <person name="Keri Z."/>
            <person name="LaButti K."/>
            <person name="Lipzen A."/>
            <person name="Lombard V."/>
            <person name="Magnuson J."/>
            <person name="Maillard F."/>
            <person name="Murat C."/>
            <person name="Nolan M."/>
            <person name="Ohm R.A."/>
            <person name="Pangilinan J."/>
            <person name="Pereira M.F."/>
            <person name="Perotto S."/>
            <person name="Peter M."/>
            <person name="Pfister S."/>
            <person name="Riley R."/>
            <person name="Sitrit Y."/>
            <person name="Stielow J.B."/>
            <person name="Szollosi G."/>
            <person name="Zifcakova L."/>
            <person name="Stursova M."/>
            <person name="Spatafora J.W."/>
            <person name="Tedersoo L."/>
            <person name="Vaario L.M."/>
            <person name="Yamada A."/>
            <person name="Yan M."/>
            <person name="Wang P."/>
            <person name="Xu J."/>
            <person name="Bruns T."/>
            <person name="Baldrian P."/>
            <person name="Vilgalys R."/>
            <person name="Dunand C."/>
            <person name="Henrissat B."/>
            <person name="Grigoriev I.V."/>
            <person name="Hibbett D."/>
            <person name="Nagy L.G."/>
            <person name="Martin F.M."/>
        </authorList>
    </citation>
    <scope>NUCLEOTIDE SEQUENCE</scope>
    <source>
        <strain evidence="10">Prilba</strain>
    </source>
</reference>
<sequence>MSQTTHRDLEGGNDPDGHRDQEKPNFGDSSGPLFSIYSKAAEEEDKMMVERWQKDADGILFFTGLFSAAVAALLAVTLQDLRPNSQDTSAFYLGNIYEVLADPNVTRTSDSTPSPAKPPPFSPPRYSVWVNSLWFLSLVMSLSCALWATSLQQWARRYIRLTQPPRCSPEKRARMRAFFANGVDKMHVPWAVEGLPTLLHLSLFLFFGGLVIFLFSVDQEVFTRVVWWIVLFSIVYGLITLLPLIWHDSPYSTPLSTPAWFLYAMIQYVALSVFVLCRNRYWRYRRRQSYWSWRYYLRFSRWMLGGVEKKAEKTAEEQSSEIDIRILGWTISALGDDDSLERFFEAIPGFFNSKLVEDLESDLPLTHLETFWRALDGFMGRTSSSNLVTEFVKSRRDTICKNVINMILPRPQNFMHDNLRCYFDQATVSIERLQATMARWRAHKDDRIVNSVRVWVAKNLASMQECNDAWIAFASEVSGLAAHDLQENIAHGGDNVLLATLIDVSRRATHSPSLRFNWPVMVPLTQFNIHHTLPALQHSFCILWNESVQEARKHGSRSTPNKILSLISHLHISLHQSNDASPALLSVSADGPSLTLGPPSLHLLCDIVGHRPDLTSHVPVPNFRAVPLPAQPGHLHDAPPHHTTSGVGTVPGQVKDASIIPGPTLLSETMTPSEIGDNSRGPAATEPALQVHTSPRLTDASPPIPAALQDIPPAVHPLEGSTQRGIAAPCAEPDIGEILSTASTPAPTPTLAPVPDSTPPVLDESSTSCDPDTASTTNPLLPASSVVGFSVPASHLSPVPPLPKIPSHPTGTTTLPRLRARGLANSGNMCLVNAVLHLLVHSLPFWDLFRELGDLKGQRGAGGPETGGGASPLVDAMARFFDEFTFKEEEPPTPQQPLQLAARGKQGQDEEVKEVSKVVDSFEPTYMYDAMKEKRQLKGLLDGKHEDAEEFLGLFLDALDEELVELHTYISTHRPASAPSIEELKEEAQTAEGQAEGMRDHTTGTVESPISRIFSGRSRSTVRAPSQPDTIIIEAWRSLKLYIQPESVHTIQDALAHISLPQPVQVGQSSSTEASRQVHLEALPRVLVLHLERFLYDAAVDGINKISKKFSSDRNSKSHLPMLRIVRGSVGPEITAPVAGKSAEPVHYKLYGVLYHHGESAGSGHYTVDVLHTNGESSEEGWLHVDDEAVNAVRHEDVFGSDDNERVDNQCAYMLFYCRTPTWTR</sequence>
<evidence type="ECO:0000256" key="3">
    <source>
        <dbReference type="ARBA" id="ARBA00022670"/>
    </source>
</evidence>
<dbReference type="Pfam" id="PF00443">
    <property type="entry name" value="UCH"/>
    <property type="match status" value="1"/>
</dbReference>
<evidence type="ECO:0000313" key="10">
    <source>
        <dbReference type="EMBL" id="KAF8464929.1"/>
    </source>
</evidence>
<dbReference type="SUPFAM" id="SSF54001">
    <property type="entry name" value="Cysteine proteinases"/>
    <property type="match status" value="1"/>
</dbReference>
<feature type="region of interest" description="Disordered" evidence="7">
    <location>
        <begin position="1"/>
        <end position="33"/>
    </location>
</feature>
<evidence type="ECO:0000313" key="11">
    <source>
        <dbReference type="Proteomes" id="UP000759537"/>
    </source>
</evidence>
<dbReference type="PANTHER" id="PTHR24006">
    <property type="entry name" value="UBIQUITIN CARBOXYL-TERMINAL HYDROLASE"/>
    <property type="match status" value="1"/>
</dbReference>
<gene>
    <name evidence="10" type="ORF">DFH94DRAFT_848743</name>
</gene>
<dbReference type="InterPro" id="IPR001394">
    <property type="entry name" value="Peptidase_C19_UCH"/>
</dbReference>
<organism evidence="10 11">
    <name type="scientific">Russula ochroleuca</name>
    <dbReference type="NCBI Taxonomy" id="152965"/>
    <lineage>
        <taxon>Eukaryota</taxon>
        <taxon>Fungi</taxon>
        <taxon>Dikarya</taxon>
        <taxon>Basidiomycota</taxon>
        <taxon>Agaricomycotina</taxon>
        <taxon>Agaricomycetes</taxon>
        <taxon>Russulales</taxon>
        <taxon>Russulaceae</taxon>
        <taxon>Russula</taxon>
    </lineage>
</organism>
<feature type="transmembrane region" description="Helical" evidence="8">
    <location>
        <begin position="58"/>
        <end position="78"/>
    </location>
</feature>
<proteinExistence type="predicted"/>
<feature type="region of interest" description="Disordered" evidence="7">
    <location>
        <begin position="739"/>
        <end position="780"/>
    </location>
</feature>
<feature type="compositionally biased region" description="Pro residues" evidence="7">
    <location>
        <begin position="746"/>
        <end position="758"/>
    </location>
</feature>
<protein>
    <recommendedName>
        <fullName evidence="2">ubiquitinyl hydrolase 1</fullName>
        <ecNumber evidence="2">3.4.19.12</ecNumber>
    </recommendedName>
</protein>
<evidence type="ECO:0000256" key="2">
    <source>
        <dbReference type="ARBA" id="ARBA00012759"/>
    </source>
</evidence>
<dbReference type="GO" id="GO:0006508">
    <property type="term" value="P:proteolysis"/>
    <property type="evidence" value="ECO:0007669"/>
    <property type="project" value="UniProtKB-KW"/>
</dbReference>
<keyword evidence="5" id="KW-0378">Hydrolase</keyword>
<dbReference type="InterPro" id="IPR018200">
    <property type="entry name" value="USP_CS"/>
</dbReference>
<keyword evidence="8" id="KW-1133">Transmembrane helix</keyword>
<evidence type="ECO:0000256" key="7">
    <source>
        <dbReference type="SAM" id="MobiDB-lite"/>
    </source>
</evidence>
<dbReference type="AlphaFoldDB" id="A0A9P5JVT8"/>
<dbReference type="InterPro" id="IPR038765">
    <property type="entry name" value="Papain-like_cys_pep_sf"/>
</dbReference>
<keyword evidence="8" id="KW-0812">Transmembrane</keyword>
<dbReference type="Pfam" id="PF20153">
    <property type="entry name" value="DUF6535"/>
    <property type="match status" value="1"/>
</dbReference>
<dbReference type="Gene3D" id="3.90.70.10">
    <property type="entry name" value="Cysteine proteinases"/>
    <property type="match status" value="1"/>
</dbReference>
<keyword evidence="11" id="KW-1185">Reference proteome</keyword>
<feature type="domain" description="USP" evidence="9">
    <location>
        <begin position="821"/>
        <end position="1220"/>
    </location>
</feature>
<dbReference type="InterPro" id="IPR050164">
    <property type="entry name" value="Peptidase_C19"/>
</dbReference>
<dbReference type="GO" id="GO:0004843">
    <property type="term" value="F:cysteine-type deubiquitinase activity"/>
    <property type="evidence" value="ECO:0007669"/>
    <property type="project" value="UniProtKB-EC"/>
</dbReference>
<feature type="compositionally biased region" description="Basic and acidic residues" evidence="7">
    <location>
        <begin position="1"/>
        <end position="25"/>
    </location>
</feature>
<name>A0A9P5JVT8_9AGAM</name>
<dbReference type="EMBL" id="WHVB01000051">
    <property type="protein sequence ID" value="KAF8464929.1"/>
    <property type="molecule type" value="Genomic_DNA"/>
</dbReference>
<comment type="catalytic activity">
    <reaction evidence="1">
        <text>Thiol-dependent hydrolysis of ester, thioester, amide, peptide and isopeptide bonds formed by the C-terminal Gly of ubiquitin (a 76-residue protein attached to proteins as an intracellular targeting signal).</text>
        <dbReference type="EC" id="3.4.19.12"/>
    </reaction>
</comment>
<dbReference type="InterPro" id="IPR045338">
    <property type="entry name" value="DUF6535"/>
</dbReference>
<evidence type="ECO:0000256" key="1">
    <source>
        <dbReference type="ARBA" id="ARBA00000707"/>
    </source>
</evidence>
<evidence type="ECO:0000256" key="8">
    <source>
        <dbReference type="SAM" id="Phobius"/>
    </source>
</evidence>
<keyword evidence="8" id="KW-0472">Membrane</keyword>
<keyword evidence="4" id="KW-0833">Ubl conjugation pathway</keyword>
<accession>A0A9P5JVT8</accession>
<keyword evidence="6" id="KW-0788">Thiol protease</keyword>
<evidence type="ECO:0000256" key="5">
    <source>
        <dbReference type="ARBA" id="ARBA00022801"/>
    </source>
</evidence>
<dbReference type="PANTHER" id="PTHR24006:SF687">
    <property type="entry name" value="UBIQUITIN CARBOXYL-TERMINAL HYDROLASE 10"/>
    <property type="match status" value="1"/>
</dbReference>
<reference evidence="10" key="1">
    <citation type="submission" date="2019-10" db="EMBL/GenBank/DDBJ databases">
        <authorList>
            <consortium name="DOE Joint Genome Institute"/>
            <person name="Kuo A."/>
            <person name="Miyauchi S."/>
            <person name="Kiss E."/>
            <person name="Drula E."/>
            <person name="Kohler A."/>
            <person name="Sanchez-Garcia M."/>
            <person name="Andreopoulos B."/>
            <person name="Barry K.W."/>
            <person name="Bonito G."/>
            <person name="Buee M."/>
            <person name="Carver A."/>
            <person name="Chen C."/>
            <person name="Cichocki N."/>
            <person name="Clum A."/>
            <person name="Culley D."/>
            <person name="Crous P.W."/>
            <person name="Fauchery L."/>
            <person name="Girlanda M."/>
            <person name="Hayes R."/>
            <person name="Keri Z."/>
            <person name="LaButti K."/>
            <person name="Lipzen A."/>
            <person name="Lombard V."/>
            <person name="Magnuson J."/>
            <person name="Maillard F."/>
            <person name="Morin E."/>
            <person name="Murat C."/>
            <person name="Nolan M."/>
            <person name="Ohm R."/>
            <person name="Pangilinan J."/>
            <person name="Pereira M."/>
            <person name="Perotto S."/>
            <person name="Peter M."/>
            <person name="Riley R."/>
            <person name="Sitrit Y."/>
            <person name="Stielow B."/>
            <person name="Szollosi G."/>
            <person name="Zifcakova L."/>
            <person name="Stursova M."/>
            <person name="Spatafora J.W."/>
            <person name="Tedersoo L."/>
            <person name="Vaario L.-M."/>
            <person name="Yamada A."/>
            <person name="Yan M."/>
            <person name="Wang P."/>
            <person name="Xu J."/>
            <person name="Bruns T."/>
            <person name="Baldrian P."/>
            <person name="Vilgalys R."/>
            <person name="Henrissat B."/>
            <person name="Grigoriev I.V."/>
            <person name="Hibbett D."/>
            <person name="Nagy L.G."/>
            <person name="Martin F.M."/>
        </authorList>
    </citation>
    <scope>NUCLEOTIDE SEQUENCE</scope>
    <source>
        <strain evidence="10">Prilba</strain>
    </source>
</reference>
<dbReference type="GO" id="GO:0016579">
    <property type="term" value="P:protein deubiquitination"/>
    <property type="evidence" value="ECO:0007669"/>
    <property type="project" value="InterPro"/>
</dbReference>
<dbReference type="CDD" id="cd02257">
    <property type="entry name" value="Peptidase_C19"/>
    <property type="match status" value="1"/>
</dbReference>
<feature type="compositionally biased region" description="Polar residues" evidence="7">
    <location>
        <begin position="764"/>
        <end position="779"/>
    </location>
</feature>
<dbReference type="Proteomes" id="UP000759537">
    <property type="component" value="Unassembled WGS sequence"/>
</dbReference>
<dbReference type="OrthoDB" id="429671at2759"/>
<dbReference type="GO" id="GO:0005829">
    <property type="term" value="C:cytosol"/>
    <property type="evidence" value="ECO:0007669"/>
    <property type="project" value="TreeGrafter"/>
</dbReference>
<dbReference type="PROSITE" id="PS00973">
    <property type="entry name" value="USP_2"/>
    <property type="match status" value="1"/>
</dbReference>
<dbReference type="GO" id="GO:0005634">
    <property type="term" value="C:nucleus"/>
    <property type="evidence" value="ECO:0007669"/>
    <property type="project" value="TreeGrafter"/>
</dbReference>
<evidence type="ECO:0000259" key="9">
    <source>
        <dbReference type="PROSITE" id="PS50235"/>
    </source>
</evidence>
<dbReference type="PROSITE" id="PS50235">
    <property type="entry name" value="USP_3"/>
    <property type="match status" value="1"/>
</dbReference>
<evidence type="ECO:0000256" key="6">
    <source>
        <dbReference type="ARBA" id="ARBA00022807"/>
    </source>
</evidence>
<dbReference type="EC" id="3.4.19.12" evidence="2"/>